<feature type="region of interest" description="Disordered" evidence="1">
    <location>
        <begin position="803"/>
        <end position="826"/>
    </location>
</feature>
<dbReference type="Proteomes" id="UP000253772">
    <property type="component" value="Chromosome c2"/>
</dbReference>
<protein>
    <submittedName>
        <fullName evidence="2">Uncharacterized protein</fullName>
    </submittedName>
</protein>
<gene>
    <name evidence="2" type="ORF">DDF84_018770</name>
</gene>
<accession>A0A482IVB5</accession>
<feature type="compositionally biased region" description="Low complexity" evidence="1">
    <location>
        <begin position="804"/>
        <end position="826"/>
    </location>
</feature>
<evidence type="ECO:0000313" key="3">
    <source>
        <dbReference type="Proteomes" id="UP000253772"/>
    </source>
</evidence>
<organism evidence="2 3">
    <name type="scientific">Cupriavidus metallidurans</name>
    <dbReference type="NCBI Taxonomy" id="119219"/>
    <lineage>
        <taxon>Bacteria</taxon>
        <taxon>Pseudomonadati</taxon>
        <taxon>Pseudomonadota</taxon>
        <taxon>Betaproteobacteria</taxon>
        <taxon>Burkholderiales</taxon>
        <taxon>Burkholderiaceae</taxon>
        <taxon>Cupriavidus</taxon>
    </lineage>
</organism>
<evidence type="ECO:0000256" key="1">
    <source>
        <dbReference type="SAM" id="MobiDB-lite"/>
    </source>
</evidence>
<reference evidence="2 3" key="1">
    <citation type="submission" date="2019-03" db="EMBL/GenBank/DDBJ databases">
        <title>Comparative insights into the high quality Complete genome sequence of highly metal resistant Cupriavidus metallidurans strain BS1 isolated from a gold-copper mine.</title>
        <authorList>
            <person name="Mazhar H.S."/>
            <person name="Rensing C."/>
        </authorList>
    </citation>
    <scope>NUCLEOTIDE SEQUENCE [LARGE SCALE GENOMIC DNA]</scope>
    <source>
        <strain evidence="2 3">BS1</strain>
    </source>
</reference>
<feature type="compositionally biased region" description="Basic residues" evidence="1">
    <location>
        <begin position="192"/>
        <end position="203"/>
    </location>
</feature>
<proteinExistence type="predicted"/>
<evidence type="ECO:0000313" key="2">
    <source>
        <dbReference type="EMBL" id="QBP11852.1"/>
    </source>
</evidence>
<feature type="region of interest" description="Disordered" evidence="1">
    <location>
        <begin position="182"/>
        <end position="203"/>
    </location>
</feature>
<dbReference type="OrthoDB" id="8970731at2"/>
<sequence>MAVDLSALVDFRSVVRAKFGTTDFHHYRYLLSDECKGVAAFFDLDYRGVNMDKMFIVQPLSLLATMDDDIEEARDVWPPAELNRPQREQDGEKGYLETCWDGRWDAVKGIVAQDEADMDLLEGHPVTELFLNARWRESVIERHATKRKISMVSLRRHLGTFLRFGGTKEALIPQTLGHCGAPGQPKSEWDHKKKFGRKTTTQRRGRAAWNGRNGVGPFWVKRITDAFDVIIERDKEGAWSTLQNDDLFLGVFFDNCCFETDADGQLHAIDSSCYPTYRQILYHRDRILLKRPELLPEWKTLSHLHGGYATDLTYDVLSIGDIDATPFVDYVLGVAKDETLPFSKDNCIQIGSPTLFLGFSRDSGAAVGCEVDCNPEYGDPYRYCMYDMMLAMEDKAEKLRELGLDPARLPGIVSGGFDVIVADRGPAASQKVMQWTVAQKMDIRLTRSGAPMDKGTGERGIGQIKSWFRKQRRAMRKLIVRRTLRKLRALPLTFQNQQYIMDHHRQRNEAKKRRVTIVSKSAFLRAVIEAMNEVNLMRKKDPRRLTEDMLFSPHPPEPTAASIFNYYQGLRRGTANYPRRAVDLRESLLFLEDCPVVRGRIHLAGCPCWYGSPACHEIGREGAERLVAHVEDKALDPKAGHEVMVRATRIPGKNLVWCLLDTGEWLLLSPDTKSGAAYGVTRDLSDTRAVQDKWCMDNETARTKKVVARVNAALSAKAVAKAEQILARMAQEGDLWTGVKDIDRPAQAKARQEEKVARFQQAAAGSGLPEIGVVPTEPTALSQHLPPAHPKRKCHTRAVADMLAASATEPAPASSTDSATSDPDAP</sequence>
<name>A0A482IVB5_9BURK</name>
<dbReference type="AlphaFoldDB" id="A0A482IVB5"/>
<dbReference type="RefSeq" id="WP_024568988.1">
    <property type="nucleotide sequence ID" value="NZ_CP037901.1"/>
</dbReference>
<dbReference type="EMBL" id="CP037901">
    <property type="protein sequence ID" value="QBP11852.1"/>
    <property type="molecule type" value="Genomic_DNA"/>
</dbReference>